<name>A0A7W4P964_9PROT</name>
<reference evidence="1 2" key="1">
    <citation type="submission" date="2020-04" db="EMBL/GenBank/DDBJ databases">
        <title>Description of novel Gluconacetobacter.</title>
        <authorList>
            <person name="Sombolestani A."/>
        </authorList>
    </citation>
    <scope>NUCLEOTIDE SEQUENCE [LARGE SCALE GENOMIC DNA]</scope>
    <source>
        <strain evidence="1 2">LMG 27725</strain>
    </source>
</reference>
<protein>
    <submittedName>
        <fullName evidence="1">Uncharacterized protein</fullName>
    </submittedName>
</protein>
<dbReference type="EMBL" id="JABEQL010000018">
    <property type="protein sequence ID" value="MBB2180133.1"/>
    <property type="molecule type" value="Genomic_DNA"/>
</dbReference>
<gene>
    <name evidence="1" type="ORF">HLH29_13320</name>
</gene>
<comment type="caution">
    <text evidence="1">The sequence shown here is derived from an EMBL/GenBank/DDBJ whole genome shotgun (WGS) entry which is preliminary data.</text>
</comment>
<dbReference type="RefSeq" id="WP_182967584.1">
    <property type="nucleotide sequence ID" value="NZ_BAABGC010000006.1"/>
</dbReference>
<evidence type="ECO:0000313" key="2">
    <source>
        <dbReference type="Proteomes" id="UP000525623"/>
    </source>
</evidence>
<sequence length="184" mass="18609">MAWTSANLTWTAESGNTVITFAALDSSGNVVSTTTATCYLVVGGGGRGGGAETFNQFQQAPYSPNFADEEPYYSDNKIWNLTTGIGGYSQEIDRCGEITAFIAQLVSTGQASTESGPASSPASRSSIKFAGSAVVSAADVAGKSANVPVLANEPVAPGVTSIADIIDIFSNGAMGYGGSTLTPG</sequence>
<proteinExistence type="predicted"/>
<dbReference type="Proteomes" id="UP000525623">
    <property type="component" value="Unassembled WGS sequence"/>
</dbReference>
<organism evidence="1 2">
    <name type="scientific">Gluconacetobacter tumulicola</name>
    <dbReference type="NCBI Taxonomy" id="1017177"/>
    <lineage>
        <taxon>Bacteria</taxon>
        <taxon>Pseudomonadati</taxon>
        <taxon>Pseudomonadota</taxon>
        <taxon>Alphaproteobacteria</taxon>
        <taxon>Acetobacterales</taxon>
        <taxon>Acetobacteraceae</taxon>
        <taxon>Gluconacetobacter</taxon>
    </lineage>
</organism>
<evidence type="ECO:0000313" key="1">
    <source>
        <dbReference type="EMBL" id="MBB2180133.1"/>
    </source>
</evidence>
<dbReference type="AlphaFoldDB" id="A0A7W4P964"/>
<keyword evidence="2" id="KW-1185">Reference proteome</keyword>
<accession>A0A7W4P964</accession>